<protein>
    <recommendedName>
        <fullName evidence="4">DUF1073 domain-containing protein</fullName>
    </recommendedName>
</protein>
<reference evidence="2 3" key="1">
    <citation type="submission" date="2018-09" db="EMBL/GenBank/DDBJ databases">
        <authorList>
            <person name="Zhu H."/>
        </authorList>
    </citation>
    <scope>NUCLEOTIDE SEQUENCE [LARGE SCALE GENOMIC DNA]</scope>
    <source>
        <strain evidence="2 3">K2W22B-5</strain>
    </source>
</reference>
<dbReference type="RefSeq" id="WP_119833231.1">
    <property type="nucleotide sequence ID" value="NZ_QYUL01000004.1"/>
</dbReference>
<keyword evidence="3" id="KW-1185">Reference proteome</keyword>
<name>A0A418VPG0_9PROT</name>
<accession>A0A418VPG0</accession>
<comment type="caution">
    <text evidence="2">The sequence shown here is derived from an EMBL/GenBank/DDBJ whole genome shotgun (WGS) entry which is preliminary data.</text>
</comment>
<dbReference type="AlphaFoldDB" id="A0A418VPG0"/>
<evidence type="ECO:0000313" key="3">
    <source>
        <dbReference type="Proteomes" id="UP000283458"/>
    </source>
</evidence>
<feature type="region of interest" description="Disordered" evidence="1">
    <location>
        <begin position="450"/>
        <end position="484"/>
    </location>
</feature>
<dbReference type="EMBL" id="QYUL01000004">
    <property type="protein sequence ID" value="RJF78089.1"/>
    <property type="molecule type" value="Genomic_DNA"/>
</dbReference>
<dbReference type="OrthoDB" id="8437560at2"/>
<organism evidence="2 3">
    <name type="scientific">Azospirillum cavernae</name>
    <dbReference type="NCBI Taxonomy" id="2320860"/>
    <lineage>
        <taxon>Bacteria</taxon>
        <taxon>Pseudomonadati</taxon>
        <taxon>Pseudomonadota</taxon>
        <taxon>Alphaproteobacteria</taxon>
        <taxon>Rhodospirillales</taxon>
        <taxon>Azospirillaceae</taxon>
        <taxon>Azospirillum</taxon>
    </lineage>
</organism>
<gene>
    <name evidence="2" type="ORF">D3877_23450</name>
</gene>
<evidence type="ECO:0000313" key="2">
    <source>
        <dbReference type="EMBL" id="RJF78089.1"/>
    </source>
</evidence>
<evidence type="ECO:0008006" key="4">
    <source>
        <dbReference type="Google" id="ProtNLM"/>
    </source>
</evidence>
<proteinExistence type="predicted"/>
<dbReference type="Proteomes" id="UP000283458">
    <property type="component" value="Unassembled WGS sequence"/>
</dbReference>
<sequence>MVMDLFKLGGFKRRANRGGASITNTFNGQTPGGLLSVPMYQEHMRDLFKDRFRKDSRSIMKEAFQGDPDVSAAVNAYLTVSNTDMLVSVHDEQGNLDREGYAVLQQIIRRLTVQSDFSAFQLKPSLRLLAAEMRYMILLRGGVANELVFDRTLAPSEIRQVDLATVRWKEPKPGQYKPVQIPAGGVGEIPLDIPTFFVSFFRRDPTSIYTNSHFVSAINTIAARQQVINDLYRIMYVTGFPRIDIKVLEDVVRQSAPADVQADADKMANWARSKLQEIAKSFGSLRVDQAFIHWDSVEASIINDDNPGVGIDISKVIDVLNAQNQAALKVMSTIIGRGESGVNTASVEARIFSMNADEINEPVADNLSRLFTFALMMQGRANYAVVRFRKAELRPSLELENHMTMRQSRLLSLLSLGLINDDEFHMEMFGRHRPDDAPALAGTGFMTVSSTTTDTSAEESGNALDRSLTPEGSAVANSKMVKKS</sequence>
<evidence type="ECO:0000256" key="1">
    <source>
        <dbReference type="SAM" id="MobiDB-lite"/>
    </source>
</evidence>